<dbReference type="FunFam" id="3.30.565.10:FF:000010">
    <property type="entry name" value="Sensor histidine kinase RcsC"/>
    <property type="match status" value="1"/>
</dbReference>
<dbReference type="Pfam" id="PF00072">
    <property type="entry name" value="Response_reg"/>
    <property type="match status" value="2"/>
</dbReference>
<dbReference type="SMART" id="SM00448">
    <property type="entry name" value="REC"/>
    <property type="match status" value="2"/>
</dbReference>
<keyword evidence="24" id="KW-1185">Reference proteome</keyword>
<dbReference type="AlphaFoldDB" id="A0A917J7N2"/>
<feature type="domain" description="Response regulatory" evidence="19">
    <location>
        <begin position="760"/>
        <end position="880"/>
    </location>
</feature>
<dbReference type="PROSITE" id="PS50109">
    <property type="entry name" value="HIS_KIN"/>
    <property type="match status" value="1"/>
</dbReference>
<dbReference type="SMART" id="SM00388">
    <property type="entry name" value="HisKA"/>
    <property type="match status" value="1"/>
</dbReference>
<dbReference type="InterPro" id="IPR003661">
    <property type="entry name" value="HisK_dim/P_dom"/>
</dbReference>
<dbReference type="PROSITE" id="PS50112">
    <property type="entry name" value="PAS"/>
    <property type="match status" value="2"/>
</dbReference>
<evidence type="ECO:0000259" key="20">
    <source>
        <dbReference type="PROSITE" id="PS50112"/>
    </source>
</evidence>
<dbReference type="SUPFAM" id="SSF47226">
    <property type="entry name" value="Histidine-containing phosphotransfer domain, HPT domain"/>
    <property type="match status" value="1"/>
</dbReference>
<dbReference type="Pfam" id="PF02518">
    <property type="entry name" value="HATPase_c"/>
    <property type="match status" value="1"/>
</dbReference>
<dbReference type="CDD" id="cd00082">
    <property type="entry name" value="HisKA"/>
    <property type="match status" value="1"/>
</dbReference>
<evidence type="ECO:0000313" key="23">
    <source>
        <dbReference type="EMBL" id="GGI50154.1"/>
    </source>
</evidence>
<evidence type="ECO:0000256" key="8">
    <source>
        <dbReference type="ARBA" id="ARBA00022741"/>
    </source>
</evidence>
<comment type="subunit">
    <text evidence="14">At low DSF concentrations, interacts with RpfF.</text>
</comment>
<dbReference type="CDD" id="cd16922">
    <property type="entry name" value="HATPase_EvgS-ArcB-TorS-like"/>
    <property type="match status" value="1"/>
</dbReference>
<dbReference type="CDD" id="cd00130">
    <property type="entry name" value="PAS"/>
    <property type="match status" value="2"/>
</dbReference>
<dbReference type="GO" id="GO:0005524">
    <property type="term" value="F:ATP binding"/>
    <property type="evidence" value="ECO:0007669"/>
    <property type="project" value="UniProtKB-KW"/>
</dbReference>
<evidence type="ECO:0000256" key="4">
    <source>
        <dbReference type="ARBA" id="ARBA00022475"/>
    </source>
</evidence>
<dbReference type="Gene3D" id="1.10.287.130">
    <property type="match status" value="1"/>
</dbReference>
<feature type="domain" description="PAC" evidence="21">
    <location>
        <begin position="328"/>
        <end position="379"/>
    </location>
</feature>
<dbReference type="CDD" id="cd17546">
    <property type="entry name" value="REC_hyHK_CKI1_RcsC-like"/>
    <property type="match status" value="2"/>
</dbReference>
<dbReference type="PANTHER" id="PTHR45339:SF1">
    <property type="entry name" value="HYBRID SIGNAL TRANSDUCTION HISTIDINE KINASE J"/>
    <property type="match status" value="1"/>
</dbReference>
<feature type="modified residue" description="4-aspartylphosphate" evidence="17">
    <location>
        <position position="954"/>
    </location>
</feature>
<accession>A0A917J7N2</accession>
<evidence type="ECO:0000256" key="16">
    <source>
        <dbReference type="PROSITE-ProRule" id="PRU00110"/>
    </source>
</evidence>
<proteinExistence type="predicted"/>
<dbReference type="InterPro" id="IPR036097">
    <property type="entry name" value="HisK_dim/P_sf"/>
</dbReference>
<dbReference type="SMART" id="SM00091">
    <property type="entry name" value="PAS"/>
    <property type="match status" value="3"/>
</dbReference>
<evidence type="ECO:0000313" key="24">
    <source>
        <dbReference type="Proteomes" id="UP000662074"/>
    </source>
</evidence>
<keyword evidence="12" id="KW-0902">Two-component regulatory system</keyword>
<dbReference type="PROSITE" id="PS50894">
    <property type="entry name" value="HPT"/>
    <property type="match status" value="1"/>
</dbReference>
<dbReference type="Gene3D" id="3.30.450.20">
    <property type="entry name" value="PAS domain"/>
    <property type="match status" value="4"/>
</dbReference>
<evidence type="ECO:0000256" key="10">
    <source>
        <dbReference type="ARBA" id="ARBA00022840"/>
    </source>
</evidence>
<dbReference type="FunFam" id="1.10.287.130:FF:000002">
    <property type="entry name" value="Two-component osmosensing histidine kinase"/>
    <property type="match status" value="1"/>
</dbReference>
<dbReference type="InterPro" id="IPR000014">
    <property type="entry name" value="PAS"/>
</dbReference>
<dbReference type="NCBIfam" id="TIGR00229">
    <property type="entry name" value="sensory_box"/>
    <property type="match status" value="4"/>
</dbReference>
<dbReference type="Proteomes" id="UP000662074">
    <property type="component" value="Unassembled WGS sequence"/>
</dbReference>
<evidence type="ECO:0000259" key="19">
    <source>
        <dbReference type="PROSITE" id="PS50110"/>
    </source>
</evidence>
<comment type="catalytic activity">
    <reaction evidence="1">
        <text>ATP + protein L-histidine = ADP + protein N-phospho-L-histidine.</text>
        <dbReference type="EC" id="2.7.13.3"/>
    </reaction>
</comment>
<dbReference type="InterPro" id="IPR013656">
    <property type="entry name" value="PAS_4"/>
</dbReference>
<evidence type="ECO:0000256" key="9">
    <source>
        <dbReference type="ARBA" id="ARBA00022777"/>
    </source>
</evidence>
<dbReference type="SUPFAM" id="SSF55874">
    <property type="entry name" value="ATPase domain of HSP90 chaperone/DNA topoisomerase II/histidine kinase"/>
    <property type="match status" value="1"/>
</dbReference>
<dbReference type="Pfam" id="PF00512">
    <property type="entry name" value="HisKA"/>
    <property type="match status" value="1"/>
</dbReference>
<evidence type="ECO:0000256" key="17">
    <source>
        <dbReference type="PROSITE-ProRule" id="PRU00169"/>
    </source>
</evidence>
<dbReference type="InterPro" id="IPR005467">
    <property type="entry name" value="His_kinase_dom"/>
</dbReference>
<dbReference type="InterPro" id="IPR013655">
    <property type="entry name" value="PAS_fold_3"/>
</dbReference>
<evidence type="ECO:0000256" key="14">
    <source>
        <dbReference type="ARBA" id="ARBA00064003"/>
    </source>
</evidence>
<dbReference type="EMBL" id="BMDO01000003">
    <property type="protein sequence ID" value="GGI50154.1"/>
    <property type="molecule type" value="Genomic_DNA"/>
</dbReference>
<dbReference type="RefSeq" id="WP_188415091.1">
    <property type="nucleotide sequence ID" value="NZ_CBCSDW010000002.1"/>
</dbReference>
<evidence type="ECO:0000256" key="12">
    <source>
        <dbReference type="ARBA" id="ARBA00023012"/>
    </source>
</evidence>
<name>A0A917J7N2_9SPHI</name>
<keyword evidence="4" id="KW-1003">Cell membrane</keyword>
<dbReference type="InterPro" id="IPR008207">
    <property type="entry name" value="Sig_transdc_His_kin_Hpt_dom"/>
</dbReference>
<evidence type="ECO:0000259" key="21">
    <source>
        <dbReference type="PROSITE" id="PS50113"/>
    </source>
</evidence>
<keyword evidence="5 17" id="KW-0597">Phosphoprotein</keyword>
<feature type="modified residue" description="Phosphohistidine" evidence="16">
    <location>
        <position position="1094"/>
    </location>
</feature>
<evidence type="ECO:0000256" key="11">
    <source>
        <dbReference type="ARBA" id="ARBA00022989"/>
    </source>
</evidence>
<dbReference type="SUPFAM" id="SSF52172">
    <property type="entry name" value="CheY-like"/>
    <property type="match status" value="2"/>
</dbReference>
<dbReference type="Pfam" id="PF08447">
    <property type="entry name" value="PAS_3"/>
    <property type="match status" value="2"/>
</dbReference>
<evidence type="ECO:0000256" key="7">
    <source>
        <dbReference type="ARBA" id="ARBA00022692"/>
    </source>
</evidence>
<evidence type="ECO:0000256" key="3">
    <source>
        <dbReference type="ARBA" id="ARBA00012438"/>
    </source>
</evidence>
<dbReference type="SUPFAM" id="SSF55785">
    <property type="entry name" value="PYP-like sensor domain (PAS domain)"/>
    <property type="match status" value="4"/>
</dbReference>
<dbReference type="PRINTS" id="PR00344">
    <property type="entry name" value="BCTRLSENSOR"/>
</dbReference>
<keyword evidence="11" id="KW-1133">Transmembrane helix</keyword>
<evidence type="ECO:0000256" key="13">
    <source>
        <dbReference type="ARBA" id="ARBA00023136"/>
    </source>
</evidence>
<sequence length="1154" mass="130497">MHNIILSEQFHFEKLYQYSNDLICVASTDGYFKRVNPAFEKVLGWENEYLLQTSFNELLHPDDLTAAATQLEEFAKGTPAENLIIRTRCKDGTYKSIQWATTPEPTTGLLFAIGRDITREKEREALLRSSENRFRAFFENSQGLMCTHDLTGKLLMVNSAGAALLGYSPDDLVGRNLGEIIAPEYRSNLAGYIQSLMQEGKATGLMHTLHRDGSMLIWLYNNVLEEDAHGNRYVIGNAVDITERHRLETDLKRTQQMLEETNKVAKIGAWEMDVVRQVVYWSSVTKEIHGVPEDFTPDLQKGINFYEGENKDKISAAITLAIEQGKPFDLEVEITTAKGNTIWVRTIGTPELEEGVCTKLYGTFQDIDEKKKAEQELINEKLRLTAFVEHSPAAVVMMDREFCYMAVSQRWRDDYHIQGDVFGKSQYEIFPHLSEKWRQICDQCLEGHTEKGDEVSYRQDGFEHDMYLRWEILPWYKYDGSIGGIMVFTQDITQSCLQREELKRAKLHAEQASVAKSEFLANMSHEIRTPLNGVIGFTDLVLKTALNSTQHQYLSIVNQSANALLSIINDILDFSKIEAGKLELDIDGCDLFETSSQAADIITFQAQKKGLEMLLNIPAGLPRFIQADSVRLKQILVNLLGNAVKFTENGEVELKISPLTQLVQGRMTLRFEVRDTGIGIQKEKQGKIFEAFSQEDASTTKKYGGTGLGLTISNKLLGLMGSKLQLESSPNRGSRFFFDITVEAEIGEPIQWKEIVDIHKALIVDDNENNRLILRQMLKLKNIEVEEASNGFEALQLLAKQNHYDVILMDYHMPYMDGIETIKKIRESFAASPEQLPLVLLHSSSDDEKIQQACEELSINQRLVKPVKMEDLFDSLYRLNKVQVTGEKDDKTQSEPFRINSPALSILVVEDNMVNMLLAKTIISRIAPDALLLEAENGEEALLLYEKADLILMDIQMPVMNGYEATKAIRMKETDCHVPIIALTAGNVKGEKEKCLEAGMDDFVTKPFVEESIIHLFKVWLNPSVDKQEQNHIKTETSIKNGFDLDVIKKFVGDDKEIINEILTVTRQELQKSLEVIRDHALHLNITGLNDSGHKLYGTAVSAGMLSLAEIAKQLEQLQNEAAYTIPDLLKKVEGEIVLGQRSINYHLQAGIKS</sequence>
<dbReference type="InterPro" id="IPR035965">
    <property type="entry name" value="PAS-like_dom_sf"/>
</dbReference>
<evidence type="ECO:0000256" key="6">
    <source>
        <dbReference type="ARBA" id="ARBA00022679"/>
    </source>
</evidence>
<dbReference type="InterPro" id="IPR004358">
    <property type="entry name" value="Sig_transdc_His_kin-like_C"/>
</dbReference>
<reference evidence="23" key="2">
    <citation type="submission" date="2020-09" db="EMBL/GenBank/DDBJ databases">
        <authorList>
            <person name="Sun Q."/>
            <person name="Sedlacek I."/>
        </authorList>
    </citation>
    <scope>NUCLEOTIDE SEQUENCE</scope>
    <source>
        <strain evidence="23">CCM 8711</strain>
    </source>
</reference>
<feature type="domain" description="Histidine kinase" evidence="18">
    <location>
        <begin position="522"/>
        <end position="744"/>
    </location>
</feature>
<keyword evidence="9" id="KW-0418">Kinase</keyword>
<evidence type="ECO:0000256" key="2">
    <source>
        <dbReference type="ARBA" id="ARBA00004651"/>
    </source>
</evidence>
<protein>
    <recommendedName>
        <fullName evidence="15">Sensory/regulatory protein RpfC</fullName>
        <ecNumber evidence="3">2.7.13.3</ecNumber>
    </recommendedName>
</protein>
<dbReference type="InterPro" id="IPR036641">
    <property type="entry name" value="HPT_dom_sf"/>
</dbReference>
<organism evidence="23 24">
    <name type="scientific">Mucilaginibacter galii</name>
    <dbReference type="NCBI Taxonomy" id="2005073"/>
    <lineage>
        <taxon>Bacteria</taxon>
        <taxon>Pseudomonadati</taxon>
        <taxon>Bacteroidota</taxon>
        <taxon>Sphingobacteriia</taxon>
        <taxon>Sphingobacteriales</taxon>
        <taxon>Sphingobacteriaceae</taxon>
        <taxon>Mucilaginibacter</taxon>
    </lineage>
</organism>
<evidence type="ECO:0000259" key="18">
    <source>
        <dbReference type="PROSITE" id="PS50109"/>
    </source>
</evidence>
<feature type="domain" description="PAS" evidence="20">
    <location>
        <begin position="8"/>
        <end position="78"/>
    </location>
</feature>
<dbReference type="SMART" id="SM00387">
    <property type="entry name" value="HATPase_c"/>
    <property type="match status" value="1"/>
</dbReference>
<dbReference type="InterPro" id="IPR011006">
    <property type="entry name" value="CheY-like_superfamily"/>
</dbReference>
<dbReference type="Gene3D" id="3.40.50.2300">
    <property type="match status" value="2"/>
</dbReference>
<dbReference type="PANTHER" id="PTHR45339">
    <property type="entry name" value="HYBRID SIGNAL TRANSDUCTION HISTIDINE KINASE J"/>
    <property type="match status" value="1"/>
</dbReference>
<gene>
    <name evidence="23" type="ORF">GCM10011425_13660</name>
</gene>
<dbReference type="GO" id="GO:0005886">
    <property type="term" value="C:plasma membrane"/>
    <property type="evidence" value="ECO:0007669"/>
    <property type="project" value="UniProtKB-SubCell"/>
</dbReference>
<evidence type="ECO:0000256" key="5">
    <source>
        <dbReference type="ARBA" id="ARBA00022553"/>
    </source>
</evidence>
<dbReference type="SUPFAM" id="SSF47384">
    <property type="entry name" value="Homodimeric domain of signal transducing histidine kinase"/>
    <property type="match status" value="1"/>
</dbReference>
<keyword evidence="8" id="KW-0547">Nucleotide-binding</keyword>
<dbReference type="InterPro" id="IPR003594">
    <property type="entry name" value="HATPase_dom"/>
</dbReference>
<feature type="domain" description="HPt" evidence="22">
    <location>
        <begin position="1055"/>
        <end position="1154"/>
    </location>
</feature>
<dbReference type="PROSITE" id="PS50110">
    <property type="entry name" value="RESPONSE_REGULATORY"/>
    <property type="match status" value="2"/>
</dbReference>
<dbReference type="Gene3D" id="3.30.565.10">
    <property type="entry name" value="Histidine kinase-like ATPase, C-terminal domain"/>
    <property type="match status" value="1"/>
</dbReference>
<feature type="domain" description="PAS" evidence="20">
    <location>
        <begin position="130"/>
        <end position="200"/>
    </location>
</feature>
<dbReference type="SMART" id="SM00086">
    <property type="entry name" value="PAC"/>
    <property type="match status" value="3"/>
</dbReference>
<comment type="subcellular location">
    <subcellularLocation>
        <location evidence="2">Cell membrane</location>
        <topology evidence="2">Multi-pass membrane protein</topology>
    </subcellularLocation>
</comment>
<reference evidence="23" key="1">
    <citation type="journal article" date="2014" name="Int. J. Syst. Evol. Microbiol.">
        <title>Complete genome sequence of Corynebacterium casei LMG S-19264T (=DSM 44701T), isolated from a smear-ripened cheese.</title>
        <authorList>
            <consortium name="US DOE Joint Genome Institute (JGI-PGF)"/>
            <person name="Walter F."/>
            <person name="Albersmeier A."/>
            <person name="Kalinowski J."/>
            <person name="Ruckert C."/>
        </authorList>
    </citation>
    <scope>NUCLEOTIDE SEQUENCE</scope>
    <source>
        <strain evidence="23">CCM 8711</strain>
    </source>
</reference>
<evidence type="ECO:0000259" key="22">
    <source>
        <dbReference type="PROSITE" id="PS50894"/>
    </source>
</evidence>
<dbReference type="EC" id="2.7.13.3" evidence="3"/>
<comment type="caution">
    <text evidence="23">The sequence shown here is derived from an EMBL/GenBank/DDBJ whole genome shotgun (WGS) entry which is preliminary data.</text>
</comment>
<keyword evidence="6" id="KW-0808">Transferase</keyword>
<feature type="domain" description="Response regulatory" evidence="19">
    <location>
        <begin position="905"/>
        <end position="1021"/>
    </location>
</feature>
<dbReference type="InterPro" id="IPR001789">
    <property type="entry name" value="Sig_transdc_resp-reg_receiver"/>
</dbReference>
<feature type="domain" description="PAC" evidence="21">
    <location>
        <begin position="202"/>
        <end position="253"/>
    </location>
</feature>
<dbReference type="GO" id="GO:0000155">
    <property type="term" value="F:phosphorelay sensor kinase activity"/>
    <property type="evidence" value="ECO:0007669"/>
    <property type="project" value="InterPro"/>
</dbReference>
<feature type="modified residue" description="4-aspartylphosphate" evidence="17">
    <location>
        <position position="810"/>
    </location>
</feature>
<dbReference type="InterPro" id="IPR001610">
    <property type="entry name" value="PAC"/>
</dbReference>
<evidence type="ECO:0000256" key="1">
    <source>
        <dbReference type="ARBA" id="ARBA00000085"/>
    </source>
</evidence>
<keyword evidence="7" id="KW-0812">Transmembrane</keyword>
<keyword evidence="13" id="KW-0472">Membrane</keyword>
<dbReference type="Gene3D" id="1.20.120.160">
    <property type="entry name" value="HPT domain"/>
    <property type="match status" value="1"/>
</dbReference>
<evidence type="ECO:0000256" key="15">
    <source>
        <dbReference type="ARBA" id="ARBA00068150"/>
    </source>
</evidence>
<keyword evidence="10" id="KW-0067">ATP-binding</keyword>
<dbReference type="Pfam" id="PF08448">
    <property type="entry name" value="PAS_4"/>
    <property type="match status" value="2"/>
</dbReference>
<dbReference type="InterPro" id="IPR000700">
    <property type="entry name" value="PAS-assoc_C"/>
</dbReference>
<dbReference type="PROSITE" id="PS50113">
    <property type="entry name" value="PAC"/>
    <property type="match status" value="2"/>
</dbReference>
<dbReference type="InterPro" id="IPR036890">
    <property type="entry name" value="HATPase_C_sf"/>
</dbReference>